<evidence type="ECO:0000313" key="7">
    <source>
        <dbReference type="EMBL" id="ROT96322.1"/>
    </source>
</evidence>
<evidence type="ECO:0000259" key="6">
    <source>
        <dbReference type="Pfam" id="PF02826"/>
    </source>
</evidence>
<feature type="domain" description="D-isomer specific 2-hydroxyacid dehydrogenase catalytic" evidence="5">
    <location>
        <begin position="20"/>
        <end position="315"/>
    </location>
</feature>
<keyword evidence="3" id="KW-0520">NAD</keyword>
<comment type="caution">
    <text evidence="7">The sequence shown here is derived from an EMBL/GenBank/DDBJ whole genome shotgun (WGS) entry which is preliminary data.</text>
</comment>
<keyword evidence="8" id="KW-1185">Reference proteome</keyword>
<dbReference type="PROSITE" id="PS00670">
    <property type="entry name" value="D_2_HYDROXYACID_DH_2"/>
    <property type="match status" value="1"/>
</dbReference>
<sequence length="323" mass="33359">MKVVVTDYTFPSLDAEEAAARAAGADFSTHQAKTAEQVAEAVAGAAVAVVQFAPFGPAAAAAVKPGATVIRYGVGYDNIDLAAAAAHGLKVGYVPDYCTDEVAEHTVAAALTLLRKLPSLDASVRGGVWAAVKVAKPLKPFQETTFGFFGLGQIGRAVLARLTGFGFRLIAADPGLSPSDAKALGVTPVDADTLFRTADIVTLHAPLLPATKGFVDAARLATMQPHAMIVNSARGSLVNEADLAEALKRGTIGGAALDVFATEPLPSDSPLRDAPNILLTPHAAWYSEAAIGRLQGLVAEDIARALQGLPPRKPVPDMPKDPT</sequence>
<evidence type="ECO:0000256" key="1">
    <source>
        <dbReference type="ARBA" id="ARBA00005854"/>
    </source>
</evidence>
<dbReference type="InterPro" id="IPR043322">
    <property type="entry name" value="CtBP"/>
</dbReference>
<dbReference type="AlphaFoldDB" id="A0A3N2QMA5"/>
<dbReference type="PANTHER" id="PTHR43761:SF1">
    <property type="entry name" value="D-ISOMER SPECIFIC 2-HYDROXYACID DEHYDROGENASE CATALYTIC DOMAIN-CONTAINING PROTEIN-RELATED"/>
    <property type="match status" value="1"/>
</dbReference>
<name>A0A3N2QMA5_9RHOB</name>
<gene>
    <name evidence="7" type="ORF">EAT49_18985</name>
</gene>
<dbReference type="InterPro" id="IPR050418">
    <property type="entry name" value="D-iso_2-hydroxyacid_DH_PdxB"/>
</dbReference>
<evidence type="ECO:0000256" key="4">
    <source>
        <dbReference type="RuleBase" id="RU003719"/>
    </source>
</evidence>
<dbReference type="SUPFAM" id="SSF51735">
    <property type="entry name" value="NAD(P)-binding Rossmann-fold domains"/>
    <property type="match status" value="1"/>
</dbReference>
<accession>A0A3N2QMA5</accession>
<dbReference type="InterPro" id="IPR006139">
    <property type="entry name" value="D-isomer_2_OHA_DH_cat_dom"/>
</dbReference>
<evidence type="ECO:0000256" key="3">
    <source>
        <dbReference type="ARBA" id="ARBA00023027"/>
    </source>
</evidence>
<evidence type="ECO:0000256" key="2">
    <source>
        <dbReference type="ARBA" id="ARBA00023002"/>
    </source>
</evidence>
<evidence type="ECO:0000259" key="5">
    <source>
        <dbReference type="Pfam" id="PF00389"/>
    </source>
</evidence>
<dbReference type="Pfam" id="PF02826">
    <property type="entry name" value="2-Hacid_dh_C"/>
    <property type="match status" value="1"/>
</dbReference>
<proteinExistence type="inferred from homology"/>
<dbReference type="GO" id="GO:0051287">
    <property type="term" value="F:NAD binding"/>
    <property type="evidence" value="ECO:0007669"/>
    <property type="project" value="InterPro"/>
</dbReference>
<organism evidence="7 8">
    <name type="scientific">Histidinibacterium lentulum</name>
    <dbReference type="NCBI Taxonomy" id="2480588"/>
    <lineage>
        <taxon>Bacteria</taxon>
        <taxon>Pseudomonadati</taxon>
        <taxon>Pseudomonadota</taxon>
        <taxon>Alphaproteobacteria</taxon>
        <taxon>Rhodobacterales</taxon>
        <taxon>Paracoccaceae</taxon>
        <taxon>Histidinibacterium</taxon>
    </lineage>
</organism>
<feature type="domain" description="D-isomer specific 2-hydroxyacid dehydrogenase NAD-binding" evidence="6">
    <location>
        <begin position="108"/>
        <end position="284"/>
    </location>
</feature>
<dbReference type="Gene3D" id="3.40.50.720">
    <property type="entry name" value="NAD(P)-binding Rossmann-like Domain"/>
    <property type="match status" value="2"/>
</dbReference>
<keyword evidence="2 4" id="KW-0560">Oxidoreductase</keyword>
<dbReference type="InterPro" id="IPR029753">
    <property type="entry name" value="D-isomer_DH_CS"/>
</dbReference>
<dbReference type="EMBL" id="RDRB01000012">
    <property type="protein sequence ID" value="ROT96322.1"/>
    <property type="molecule type" value="Genomic_DNA"/>
</dbReference>
<dbReference type="InterPro" id="IPR036291">
    <property type="entry name" value="NAD(P)-bd_dom_sf"/>
</dbReference>
<dbReference type="InterPro" id="IPR006140">
    <property type="entry name" value="D-isomer_DH_NAD-bd"/>
</dbReference>
<reference evidence="7 8" key="1">
    <citation type="submission" date="2018-10" db="EMBL/GenBank/DDBJ databases">
        <title>Histidinibacterium lentulum gen. nov., sp. nov., a marine bacterium from the culture broth of Picochlorum sp. 122.</title>
        <authorList>
            <person name="Wang G."/>
        </authorList>
    </citation>
    <scope>NUCLEOTIDE SEQUENCE [LARGE SCALE GENOMIC DNA]</scope>
    <source>
        <strain evidence="7 8">B17</strain>
    </source>
</reference>
<dbReference type="SUPFAM" id="SSF52283">
    <property type="entry name" value="Formate/glycerate dehydrogenase catalytic domain-like"/>
    <property type="match status" value="1"/>
</dbReference>
<dbReference type="Pfam" id="PF00389">
    <property type="entry name" value="2-Hacid_dh"/>
    <property type="match status" value="1"/>
</dbReference>
<dbReference type="GO" id="GO:0016616">
    <property type="term" value="F:oxidoreductase activity, acting on the CH-OH group of donors, NAD or NADP as acceptor"/>
    <property type="evidence" value="ECO:0007669"/>
    <property type="project" value="InterPro"/>
</dbReference>
<dbReference type="Proteomes" id="UP000268016">
    <property type="component" value="Unassembled WGS sequence"/>
</dbReference>
<protein>
    <submittedName>
        <fullName evidence="7">C-terminal binding protein</fullName>
    </submittedName>
</protein>
<dbReference type="RefSeq" id="WP_123643894.1">
    <property type="nucleotide sequence ID" value="NZ_ML119092.1"/>
</dbReference>
<dbReference type="CDD" id="cd05299">
    <property type="entry name" value="CtBP_dh"/>
    <property type="match status" value="1"/>
</dbReference>
<dbReference type="PANTHER" id="PTHR43761">
    <property type="entry name" value="D-ISOMER SPECIFIC 2-HYDROXYACID DEHYDROGENASE FAMILY PROTEIN (AFU_ORTHOLOGUE AFUA_1G13630)"/>
    <property type="match status" value="1"/>
</dbReference>
<dbReference type="OrthoDB" id="9793626at2"/>
<comment type="similarity">
    <text evidence="1 4">Belongs to the D-isomer specific 2-hydroxyacid dehydrogenase family.</text>
</comment>
<evidence type="ECO:0000313" key="8">
    <source>
        <dbReference type="Proteomes" id="UP000268016"/>
    </source>
</evidence>
<dbReference type="GO" id="GO:0003714">
    <property type="term" value="F:transcription corepressor activity"/>
    <property type="evidence" value="ECO:0007669"/>
    <property type="project" value="InterPro"/>
</dbReference>